<dbReference type="GeneID" id="28850212"/>
<dbReference type="InterPro" id="IPR001680">
    <property type="entry name" value="WD40_rpt"/>
</dbReference>
<dbReference type="GO" id="GO:0051014">
    <property type="term" value="P:actin filament severing"/>
    <property type="evidence" value="ECO:0007669"/>
    <property type="project" value="EnsemblFungi"/>
</dbReference>
<comment type="similarity">
    <text evidence="3">Belongs to the WD repeat AIP1 family.</text>
</comment>
<dbReference type="GO" id="GO:0003786">
    <property type="term" value="F:actin lateral binding"/>
    <property type="evidence" value="ECO:0007669"/>
    <property type="project" value="EnsemblFungi"/>
</dbReference>
<feature type="repeat" description="WD" evidence="4">
    <location>
        <begin position="198"/>
        <end position="228"/>
    </location>
</feature>
<organism evidence="5 6">
    <name type="scientific">Pochonia chlamydosporia 170</name>
    <dbReference type="NCBI Taxonomy" id="1380566"/>
    <lineage>
        <taxon>Eukaryota</taxon>
        <taxon>Fungi</taxon>
        <taxon>Dikarya</taxon>
        <taxon>Ascomycota</taxon>
        <taxon>Pezizomycotina</taxon>
        <taxon>Sordariomycetes</taxon>
        <taxon>Hypocreomycetidae</taxon>
        <taxon>Hypocreales</taxon>
        <taxon>Clavicipitaceae</taxon>
        <taxon>Pochonia</taxon>
    </lineage>
</organism>
<accession>A0A179F9E2</accession>
<dbReference type="AlphaFoldDB" id="A0A179F9E2"/>
<comment type="caution">
    <text evidence="5">The sequence shown here is derived from an EMBL/GenBank/DDBJ whole genome shotgun (WGS) entry which is preliminary data.</text>
</comment>
<dbReference type="PANTHER" id="PTHR19856:SF0">
    <property type="entry name" value="WD REPEAT-CONTAINING PROTEIN 1"/>
    <property type="match status" value="1"/>
</dbReference>
<sequence length="610" mass="64576">MSSPSITLSRILAAAPTSARAESVQLSADPKGQRLAYASGKTIYVRSIDNPDDCKEYTGHKYPTTIGRFSPSGFKVASGDSSGSLHVWEPENISKTQGEFSIIAGPLNDIAWDGESKRLIAVGKGKSTFGRCITADTGNTVGQITGHTMAINAATIRHQRPFRAATVSDDGAMGFYKGVPYELDQTHNLRKGFMLATSFSPDGSILATVGSDKKIHLYDGKTGEPVKDIGEGEHTGSIYGISWSQDGKKIATASVDQTVRLWEVDTGSLIQTWKFGEGVSIRDQQLGVVFPHGRTDGLIISINLAGELTYLQEGKEEPLKVLQGHQKSITALHGSSDGKGSALWSASFDGRVCHWDIKKGAASVVDGVPHTNQIVQMAAHAGKIYTAAWDDTVKTVDESAVTYVGKPIKLPAQPKGASASGDVLYVATVKSIAAYSNGELLKETELKYAPTCIAASGNLVAVGGDQHSVKVYTAGSDGSLEELQTLTSTGGTSSALAFSKDGSHLAAGDTLGKIYPYNTKTWEVAANRWSAHTGRVTCIAWDDTGAYAASGSLDTNIFVYCLAKDKQGIRTKAPNAHKDGVTGICWIEGGQLASAGADANIKIWNLENLP</sequence>
<dbReference type="PROSITE" id="PS50294">
    <property type="entry name" value="WD_REPEATS_REGION"/>
    <property type="match status" value="2"/>
</dbReference>
<dbReference type="Proteomes" id="UP000078397">
    <property type="component" value="Unassembled WGS sequence"/>
</dbReference>
<dbReference type="PRINTS" id="PR00320">
    <property type="entry name" value="GPROTEINBRPT"/>
</dbReference>
<dbReference type="GO" id="GO:0005884">
    <property type="term" value="C:actin filament"/>
    <property type="evidence" value="ECO:0007669"/>
    <property type="project" value="EnsemblFungi"/>
</dbReference>
<proteinExistence type="inferred from homology"/>
<dbReference type="GO" id="GO:0030479">
    <property type="term" value="C:actin cortical patch"/>
    <property type="evidence" value="ECO:0007669"/>
    <property type="project" value="EnsemblFungi"/>
</dbReference>
<dbReference type="SMART" id="SM00320">
    <property type="entry name" value="WD40"/>
    <property type="match status" value="9"/>
</dbReference>
<feature type="repeat" description="WD" evidence="4">
    <location>
        <begin position="574"/>
        <end position="610"/>
    </location>
</feature>
<evidence type="ECO:0000256" key="2">
    <source>
        <dbReference type="ARBA" id="ARBA00022737"/>
    </source>
</evidence>
<dbReference type="Gene3D" id="2.130.10.10">
    <property type="entry name" value="YVTN repeat-like/Quinoprotein amine dehydrogenase"/>
    <property type="match status" value="2"/>
</dbReference>
<dbReference type="PROSITE" id="PS00678">
    <property type="entry name" value="WD_REPEATS_1"/>
    <property type="match status" value="2"/>
</dbReference>
<evidence type="ECO:0000256" key="4">
    <source>
        <dbReference type="PROSITE-ProRule" id="PRU00221"/>
    </source>
</evidence>
<name>A0A179F9E2_METCM</name>
<dbReference type="GO" id="GO:0032466">
    <property type="term" value="P:negative regulation of cytokinesis"/>
    <property type="evidence" value="ECO:0007669"/>
    <property type="project" value="EnsemblFungi"/>
</dbReference>
<dbReference type="InterPro" id="IPR019775">
    <property type="entry name" value="WD40_repeat_CS"/>
</dbReference>
<feature type="repeat" description="WD" evidence="4">
    <location>
        <begin position="529"/>
        <end position="560"/>
    </location>
</feature>
<dbReference type="GO" id="GO:0030042">
    <property type="term" value="P:actin filament depolymerization"/>
    <property type="evidence" value="ECO:0007669"/>
    <property type="project" value="EnsemblFungi"/>
</dbReference>
<protein>
    <submittedName>
        <fullName evidence="5">Actin cortical patch component</fullName>
    </submittedName>
</protein>
<evidence type="ECO:0000256" key="1">
    <source>
        <dbReference type="ARBA" id="ARBA00022574"/>
    </source>
</evidence>
<dbReference type="PANTHER" id="PTHR19856">
    <property type="entry name" value="WD-REPEATCONTAINING PROTEIN WDR1"/>
    <property type="match status" value="1"/>
</dbReference>
<feature type="repeat" description="WD" evidence="4">
    <location>
        <begin position="322"/>
        <end position="365"/>
    </location>
</feature>
<dbReference type="GO" id="GO:0051016">
    <property type="term" value="P:barbed-end actin filament capping"/>
    <property type="evidence" value="ECO:0007669"/>
    <property type="project" value="EnsemblFungi"/>
</dbReference>
<dbReference type="OrthoDB" id="2306at2759"/>
<evidence type="ECO:0000256" key="3">
    <source>
        <dbReference type="ARBA" id="ARBA00038366"/>
    </source>
</evidence>
<dbReference type="STRING" id="1380566.A0A179F9E2"/>
<dbReference type="InterPro" id="IPR020472">
    <property type="entry name" value="WD40_PAC1"/>
</dbReference>
<dbReference type="KEGG" id="pchm:VFPPC_07346"/>
<evidence type="ECO:0000313" key="5">
    <source>
        <dbReference type="EMBL" id="OAQ61950.1"/>
    </source>
</evidence>
<dbReference type="SUPFAM" id="SSF50978">
    <property type="entry name" value="WD40 repeat-like"/>
    <property type="match status" value="2"/>
</dbReference>
<dbReference type="RefSeq" id="XP_018139654.1">
    <property type="nucleotide sequence ID" value="XM_018286218.1"/>
</dbReference>
<dbReference type="InterPro" id="IPR036322">
    <property type="entry name" value="WD40_repeat_dom_sf"/>
</dbReference>
<dbReference type="InterPro" id="IPR015943">
    <property type="entry name" value="WD40/YVTN_repeat-like_dom_sf"/>
</dbReference>
<feature type="repeat" description="WD" evidence="4">
    <location>
        <begin position="57"/>
        <end position="89"/>
    </location>
</feature>
<dbReference type="FunFam" id="2.130.10.10:FF:000102">
    <property type="entry name" value="Actin-interacting protein 1"/>
    <property type="match status" value="1"/>
</dbReference>
<dbReference type="FunFam" id="2.130.10.10:FF:000167">
    <property type="entry name" value="Actin-interacting protein 1"/>
    <property type="match status" value="1"/>
</dbReference>
<dbReference type="Pfam" id="PF00400">
    <property type="entry name" value="WD40"/>
    <property type="match status" value="6"/>
</dbReference>
<dbReference type="EMBL" id="LSBJ02000007">
    <property type="protein sequence ID" value="OAQ61950.1"/>
    <property type="molecule type" value="Genomic_DNA"/>
</dbReference>
<gene>
    <name evidence="5" type="ORF">VFPPC_07346</name>
</gene>
<dbReference type="PROSITE" id="PS50082">
    <property type="entry name" value="WD_REPEATS_2"/>
    <property type="match status" value="6"/>
</dbReference>
<reference evidence="5 6" key="1">
    <citation type="journal article" date="2016" name="PLoS Pathog.">
        <title>Biosynthesis of antibiotic leucinostatins in bio-control fungus Purpureocillium lilacinum and their inhibition on phytophthora revealed by genome mining.</title>
        <authorList>
            <person name="Wang G."/>
            <person name="Liu Z."/>
            <person name="Lin R."/>
            <person name="Li E."/>
            <person name="Mao Z."/>
            <person name="Ling J."/>
            <person name="Yang Y."/>
            <person name="Yin W.B."/>
            <person name="Xie B."/>
        </authorList>
    </citation>
    <scope>NUCLEOTIDE SEQUENCE [LARGE SCALE GENOMIC DNA]</scope>
    <source>
        <strain evidence="5">170</strain>
    </source>
</reference>
<keyword evidence="6" id="KW-1185">Reference proteome</keyword>
<keyword evidence="1 4" id="KW-0853">WD repeat</keyword>
<evidence type="ECO:0000313" key="6">
    <source>
        <dbReference type="Proteomes" id="UP000078397"/>
    </source>
</evidence>
<feature type="repeat" description="WD" evidence="4">
    <location>
        <begin position="231"/>
        <end position="272"/>
    </location>
</feature>
<keyword evidence="2" id="KW-0677">Repeat</keyword>